<keyword evidence="2" id="KW-1185">Reference proteome</keyword>
<sequence length="415" mass="46950">ATKRVVLEQFGLKYVVFFEDTREAGETSSNVDVVKTEMSVSSLFSDIMYKLEDLKIVDDPIDSEDSVTADKDLSRAIKDTCMFADIIRENHKQVKYTIYKCTEYDLCFIEMIPNDSELQDINDLTPAQIEICRQVLDVAFPTQSHAATGTGTGTRDSDAMVVETSGAFDNPKGIILYETDNIKHEDIIYWTMLYNHTLPEEQRHHIFLLANDLVSNVMDDQELRGESKVANRYIKYFEEIINNALAKRASNGKRILVFVDTLLSLLDIGKDNFDKMLTIKLMSMLKVEGSPSMDEYERYTKGVLADMLVILTKFGAMSTVGQDIEIFPVIPMYLEDYVTKDEMLDTVNLLFKQRTQLFTEVQINAPAGLPTVLEGSSEMDIDSGKEKDLDRDNTVLSAKLSEDVATILSTIFNNN</sequence>
<dbReference type="EMBL" id="JAMZIH010007404">
    <property type="protein sequence ID" value="KAJ1673093.1"/>
    <property type="molecule type" value="Genomic_DNA"/>
</dbReference>
<gene>
    <name evidence="1" type="ORF">EV182_005907</name>
</gene>
<organism evidence="1 2">
    <name type="scientific">Spiromyces aspiralis</name>
    <dbReference type="NCBI Taxonomy" id="68401"/>
    <lineage>
        <taxon>Eukaryota</taxon>
        <taxon>Fungi</taxon>
        <taxon>Fungi incertae sedis</taxon>
        <taxon>Zoopagomycota</taxon>
        <taxon>Kickxellomycotina</taxon>
        <taxon>Kickxellomycetes</taxon>
        <taxon>Kickxellales</taxon>
        <taxon>Kickxellaceae</taxon>
        <taxon>Spiromyces</taxon>
    </lineage>
</organism>
<feature type="non-terminal residue" evidence="1">
    <location>
        <position position="415"/>
    </location>
</feature>
<feature type="non-terminal residue" evidence="1">
    <location>
        <position position="1"/>
    </location>
</feature>
<reference evidence="1" key="1">
    <citation type="submission" date="2022-06" db="EMBL/GenBank/DDBJ databases">
        <title>Phylogenomic reconstructions and comparative analyses of Kickxellomycotina fungi.</title>
        <authorList>
            <person name="Reynolds N.K."/>
            <person name="Stajich J.E."/>
            <person name="Barry K."/>
            <person name="Grigoriev I.V."/>
            <person name="Crous P."/>
            <person name="Smith M.E."/>
        </authorList>
    </citation>
    <scope>NUCLEOTIDE SEQUENCE</scope>
    <source>
        <strain evidence="1">RSA 2271</strain>
    </source>
</reference>
<evidence type="ECO:0000313" key="2">
    <source>
        <dbReference type="Proteomes" id="UP001145114"/>
    </source>
</evidence>
<comment type="caution">
    <text evidence="1">The sequence shown here is derived from an EMBL/GenBank/DDBJ whole genome shotgun (WGS) entry which is preliminary data.</text>
</comment>
<protein>
    <submittedName>
        <fullName evidence="1">Uncharacterized protein</fullName>
    </submittedName>
</protein>
<dbReference type="Proteomes" id="UP001145114">
    <property type="component" value="Unassembled WGS sequence"/>
</dbReference>
<evidence type="ECO:0000313" key="1">
    <source>
        <dbReference type="EMBL" id="KAJ1673093.1"/>
    </source>
</evidence>
<accession>A0ACC1H9F8</accession>
<name>A0ACC1H9F8_9FUNG</name>
<proteinExistence type="predicted"/>